<name>A0A6J5LUK7_9CAUD</name>
<dbReference type="EMBL" id="LR796342">
    <property type="protein sequence ID" value="CAB4138244.1"/>
    <property type="molecule type" value="Genomic_DNA"/>
</dbReference>
<organism evidence="1">
    <name type="scientific">uncultured Caudovirales phage</name>
    <dbReference type="NCBI Taxonomy" id="2100421"/>
    <lineage>
        <taxon>Viruses</taxon>
        <taxon>Duplodnaviria</taxon>
        <taxon>Heunggongvirae</taxon>
        <taxon>Uroviricota</taxon>
        <taxon>Caudoviricetes</taxon>
        <taxon>Peduoviridae</taxon>
        <taxon>Maltschvirus</taxon>
        <taxon>Maltschvirus maltsch</taxon>
    </lineage>
</organism>
<sequence length="120" mass="14105">MTQLEPSPQLAQTQLSVKPISQWHAWKVYSRERSTWRYQGFFLSITKTKSVVIKKAKADSPVLRRMLLKCNYQGTVPMDAEMMLVNARKEHKSWPSNYMPDRWGEYDLVDSQPQVDPFIQ</sequence>
<evidence type="ECO:0000313" key="1">
    <source>
        <dbReference type="EMBL" id="CAB4138244.1"/>
    </source>
</evidence>
<accession>A0A6J5LUK7</accession>
<reference evidence="1" key="1">
    <citation type="submission" date="2020-04" db="EMBL/GenBank/DDBJ databases">
        <authorList>
            <person name="Chiriac C."/>
            <person name="Salcher M."/>
            <person name="Ghai R."/>
            <person name="Kavagutti S V."/>
        </authorList>
    </citation>
    <scope>NUCLEOTIDE SEQUENCE</scope>
</reference>
<proteinExistence type="predicted"/>
<protein>
    <submittedName>
        <fullName evidence="1">Uncharacterized protein</fullName>
    </submittedName>
</protein>
<gene>
    <name evidence="1" type="ORF">UFOVP329_6</name>
</gene>